<dbReference type="AlphaFoldDB" id="A0A1C3T0E3"/>
<feature type="transmembrane region" description="Helical" evidence="1">
    <location>
        <begin position="205"/>
        <end position="224"/>
    </location>
</feature>
<name>A0A1C3T0E3_KLEPN</name>
<reference evidence="2" key="1">
    <citation type="submission" date="2016-07" db="EMBL/GenBank/DDBJ databases">
        <authorList>
            <person name="Informatics P."/>
        </authorList>
    </citation>
    <scope>NUCLEOTIDE SEQUENCE</scope>
    <source>
        <strain evidence="2">INF198</strain>
    </source>
</reference>
<feature type="transmembrane region" description="Helical" evidence="1">
    <location>
        <begin position="70"/>
        <end position="100"/>
    </location>
</feature>
<proteinExistence type="predicted"/>
<feature type="transmembrane region" description="Helical" evidence="1">
    <location>
        <begin position="231"/>
        <end position="249"/>
    </location>
</feature>
<keyword evidence="1" id="KW-0472">Membrane</keyword>
<feature type="transmembrane region" description="Helical" evidence="1">
    <location>
        <begin position="44"/>
        <end position="64"/>
    </location>
</feature>
<accession>A0A1C3T0E3</accession>
<sequence length="370" mass="42049">MKIQKITSTTSGSTFFLLFITCYFFSSIAVVVAKIGLEQDYINFIRYSFLIVSLIIMAFSTFLLSFKEKVVIAITFASCSLTILLSHSTWSIVLINSLYLAMYCKRLDLISVAKAIMVGNLCILIITLPLLVFSDSWGSFDPRYGIRATYGFTSPNIVAMYLFSFYSGLMLYLYAVVKSKAIALFFLTLFLFVFTLLINDTVSRTSLFFLYLSYSVFLLSLLFSWKNSWKILSYVCILLIVFIFIFQVYTSFNYNSEMGVINLALSNRIGLSSFLYQGVGLPKFIYGIDIEPYSPIDFFFIAYVYSLGVGLSLFLILIFIKRLSNIKINLALFAICIGGLLSTLTERQFLIPLCSIMLYIVYSKSLNKDN</sequence>
<protein>
    <submittedName>
        <fullName evidence="2">O-antigen and lipid-linked capsular repeat unit polymerase</fullName>
    </submittedName>
</protein>
<feature type="transmembrane region" description="Helical" evidence="1">
    <location>
        <begin position="298"/>
        <end position="319"/>
    </location>
</feature>
<keyword evidence="1" id="KW-0812">Transmembrane</keyword>
<reference evidence="2" key="2">
    <citation type="submission" date="2016-08" db="EMBL/GenBank/DDBJ databases">
        <title>Klebsiella loci capsule.</title>
        <authorList>
            <person name="Holt K.E."/>
            <person name="Thomson N.R."/>
        </authorList>
    </citation>
    <scope>NUCLEOTIDE SEQUENCE</scope>
    <source>
        <strain evidence="2">INF198</strain>
    </source>
</reference>
<dbReference type="RefSeq" id="WP_135727875.1">
    <property type="nucleotide sequence ID" value="NZ_CAAGYE010000007.1"/>
</dbReference>
<feature type="transmembrane region" description="Helical" evidence="1">
    <location>
        <begin position="15"/>
        <end position="37"/>
    </location>
</feature>
<dbReference type="EMBL" id="LT603718">
    <property type="protein sequence ID" value="SCA96032.1"/>
    <property type="molecule type" value="Genomic_DNA"/>
</dbReference>
<feature type="transmembrane region" description="Helical" evidence="1">
    <location>
        <begin position="326"/>
        <end position="343"/>
    </location>
</feature>
<feature type="transmembrane region" description="Helical" evidence="1">
    <location>
        <begin position="153"/>
        <end position="174"/>
    </location>
</feature>
<feature type="transmembrane region" description="Helical" evidence="1">
    <location>
        <begin position="112"/>
        <end position="133"/>
    </location>
</feature>
<gene>
    <name evidence="2" type="primary">wzy</name>
    <name evidence="2" type="synonym">KL142_00011</name>
</gene>
<feature type="transmembrane region" description="Helical" evidence="1">
    <location>
        <begin position="181"/>
        <end position="199"/>
    </location>
</feature>
<keyword evidence="1" id="KW-1133">Transmembrane helix</keyword>
<evidence type="ECO:0000313" key="2">
    <source>
        <dbReference type="EMBL" id="SCA96032.1"/>
    </source>
</evidence>
<organism evidence="2">
    <name type="scientific">Klebsiella pneumoniae</name>
    <dbReference type="NCBI Taxonomy" id="573"/>
    <lineage>
        <taxon>Bacteria</taxon>
        <taxon>Pseudomonadati</taxon>
        <taxon>Pseudomonadota</taxon>
        <taxon>Gammaproteobacteria</taxon>
        <taxon>Enterobacterales</taxon>
        <taxon>Enterobacteriaceae</taxon>
        <taxon>Klebsiella/Raoultella group</taxon>
        <taxon>Klebsiella</taxon>
        <taxon>Klebsiella pneumoniae complex</taxon>
    </lineage>
</organism>
<evidence type="ECO:0000256" key="1">
    <source>
        <dbReference type="SAM" id="Phobius"/>
    </source>
</evidence>